<sequence length="107" mass="12644">MSYEPEQLRLQKLWQELLSKDEIDDENLFGETSPDEYQPSDSDSDSGNKERRKSEKSVKTTFVFDKNQPLLRQLVYRTLLMEANRQLQEPLCRSSMLPVYNKQLKIS</sequence>
<protein>
    <submittedName>
        <fullName evidence="2">Uncharacterized protein</fullName>
    </submittedName>
</protein>
<organism evidence="2 3">
    <name type="scientific">Acanthoscelides obtectus</name>
    <name type="common">Bean weevil</name>
    <name type="synonym">Bruchus obtectus</name>
    <dbReference type="NCBI Taxonomy" id="200917"/>
    <lineage>
        <taxon>Eukaryota</taxon>
        <taxon>Metazoa</taxon>
        <taxon>Ecdysozoa</taxon>
        <taxon>Arthropoda</taxon>
        <taxon>Hexapoda</taxon>
        <taxon>Insecta</taxon>
        <taxon>Pterygota</taxon>
        <taxon>Neoptera</taxon>
        <taxon>Endopterygota</taxon>
        <taxon>Coleoptera</taxon>
        <taxon>Polyphaga</taxon>
        <taxon>Cucujiformia</taxon>
        <taxon>Chrysomeloidea</taxon>
        <taxon>Chrysomelidae</taxon>
        <taxon>Bruchinae</taxon>
        <taxon>Bruchini</taxon>
        <taxon>Acanthoscelides</taxon>
    </lineage>
</organism>
<evidence type="ECO:0000313" key="3">
    <source>
        <dbReference type="Proteomes" id="UP001152888"/>
    </source>
</evidence>
<dbReference type="EMBL" id="CAKOFQ010007667">
    <property type="protein sequence ID" value="CAH2006046.1"/>
    <property type="molecule type" value="Genomic_DNA"/>
</dbReference>
<accession>A0A9P0M3Z7</accession>
<dbReference type="Proteomes" id="UP001152888">
    <property type="component" value="Unassembled WGS sequence"/>
</dbReference>
<dbReference type="AlphaFoldDB" id="A0A9P0M3Z7"/>
<gene>
    <name evidence="2" type="ORF">ACAOBT_LOCUS28882</name>
</gene>
<comment type="caution">
    <text evidence="2">The sequence shown here is derived from an EMBL/GenBank/DDBJ whole genome shotgun (WGS) entry which is preliminary data.</text>
</comment>
<dbReference type="OrthoDB" id="10606708at2759"/>
<reference evidence="2" key="1">
    <citation type="submission" date="2022-03" db="EMBL/GenBank/DDBJ databases">
        <authorList>
            <person name="Sayadi A."/>
        </authorList>
    </citation>
    <scope>NUCLEOTIDE SEQUENCE</scope>
</reference>
<evidence type="ECO:0000256" key="1">
    <source>
        <dbReference type="SAM" id="MobiDB-lite"/>
    </source>
</evidence>
<name>A0A9P0M3Z7_ACAOB</name>
<evidence type="ECO:0000313" key="2">
    <source>
        <dbReference type="EMBL" id="CAH2006046.1"/>
    </source>
</evidence>
<feature type="region of interest" description="Disordered" evidence="1">
    <location>
        <begin position="24"/>
        <end position="59"/>
    </location>
</feature>
<feature type="compositionally biased region" description="Basic and acidic residues" evidence="1">
    <location>
        <begin position="46"/>
        <end position="58"/>
    </location>
</feature>
<keyword evidence="3" id="KW-1185">Reference proteome</keyword>
<proteinExistence type="predicted"/>